<proteinExistence type="predicted"/>
<feature type="domain" description="PH" evidence="2">
    <location>
        <begin position="270"/>
        <end position="370"/>
    </location>
</feature>
<organism evidence="3 4">
    <name type="scientific">Pristionchus mayeri</name>
    <dbReference type="NCBI Taxonomy" id="1317129"/>
    <lineage>
        <taxon>Eukaryota</taxon>
        <taxon>Metazoa</taxon>
        <taxon>Ecdysozoa</taxon>
        <taxon>Nematoda</taxon>
        <taxon>Chromadorea</taxon>
        <taxon>Rhabditida</taxon>
        <taxon>Rhabditina</taxon>
        <taxon>Diplogasteromorpha</taxon>
        <taxon>Diplogasteroidea</taxon>
        <taxon>Neodiplogasteridae</taxon>
        <taxon>Pristionchus</taxon>
    </lineage>
</organism>
<keyword evidence="4" id="KW-1185">Reference proteome</keyword>
<dbReference type="PANTHER" id="PTHR12552:SF13">
    <property type="entry name" value="ADAPTOR PROTEIN, PHOSPHOTYROSINE INTERACTING WITH PH DOMAIN AND LEUCINE ZIPPER 1"/>
    <property type="match status" value="1"/>
</dbReference>
<evidence type="ECO:0000313" key="4">
    <source>
        <dbReference type="Proteomes" id="UP001328107"/>
    </source>
</evidence>
<dbReference type="SUPFAM" id="SSF50729">
    <property type="entry name" value="PH domain-like"/>
    <property type="match status" value="1"/>
</dbReference>
<feature type="non-terminal residue" evidence="3">
    <location>
        <position position="1"/>
    </location>
</feature>
<dbReference type="InterPro" id="IPR011993">
    <property type="entry name" value="PH-like_dom_sf"/>
</dbReference>
<feature type="coiled-coil region" evidence="1">
    <location>
        <begin position="119"/>
        <end position="146"/>
    </location>
</feature>
<dbReference type="PROSITE" id="PS50003">
    <property type="entry name" value="PH_DOMAIN"/>
    <property type="match status" value="1"/>
</dbReference>
<dbReference type="SMART" id="SM00233">
    <property type="entry name" value="PH"/>
    <property type="match status" value="1"/>
</dbReference>
<dbReference type="EMBL" id="BTRK01000004">
    <property type="protein sequence ID" value="GMR48371.1"/>
    <property type="molecule type" value="Genomic_DNA"/>
</dbReference>
<evidence type="ECO:0000313" key="3">
    <source>
        <dbReference type="EMBL" id="GMR48371.1"/>
    </source>
</evidence>
<comment type="caution">
    <text evidence="3">The sequence shown here is derived from an EMBL/GenBank/DDBJ whole genome shotgun (WGS) entry which is preliminary data.</text>
</comment>
<dbReference type="GO" id="GO:0005737">
    <property type="term" value="C:cytoplasm"/>
    <property type="evidence" value="ECO:0007669"/>
    <property type="project" value="InterPro"/>
</dbReference>
<gene>
    <name evidence="3" type="ORF">PMAYCL1PPCAC_18566</name>
</gene>
<keyword evidence="1" id="KW-0175">Coiled coil</keyword>
<dbReference type="InterPro" id="IPR047234">
    <property type="entry name" value="GRAF_fam"/>
</dbReference>
<dbReference type="InterPro" id="IPR027267">
    <property type="entry name" value="AH/BAR_dom_sf"/>
</dbReference>
<dbReference type="AlphaFoldDB" id="A0AAN5CPQ2"/>
<reference evidence="4" key="1">
    <citation type="submission" date="2022-10" db="EMBL/GenBank/DDBJ databases">
        <title>Genome assembly of Pristionchus species.</title>
        <authorList>
            <person name="Yoshida K."/>
            <person name="Sommer R.J."/>
        </authorList>
    </citation>
    <scope>NUCLEOTIDE SEQUENCE [LARGE SCALE GENOMIC DNA]</scope>
    <source>
        <strain evidence="4">RS5460</strain>
    </source>
</reference>
<sequence>KGMKTRLDLADVLADIPQQRALIRLFDEDTNQLREWTNQLLNGVERLSSAQNLVTEAARSVGSTISQFKERRFPLDDVDLDIPQLTARLAAAINEQANGMELLAQQLENCVRYPISKMHKELENLVEKASDKYEGIQEEFVDAEEKYMKCSRKDSKKSNELLGDLTMARNRYNAEAIDYVTRLNGVQSTRYTLLIEPLLSLLHAFKSFHSVGAESCKTGEYTSILSEGQEKMQSVVRAEQISRKGSAERLSALTNRLNDDDFDVSPSCSSHHKQGYLRMRVKTGLFTSNWDRFFIFVQGTSLMYQRSDELVSEDLVSLQGCTVAEATEADRRYVFIITQPSRVSDRQLTLQACSNKDLIEWTNVIRNLSTL</sequence>
<protein>
    <recommendedName>
        <fullName evidence="2">PH domain-containing protein</fullName>
    </recommendedName>
</protein>
<dbReference type="GO" id="GO:0005096">
    <property type="term" value="F:GTPase activator activity"/>
    <property type="evidence" value="ECO:0007669"/>
    <property type="project" value="InterPro"/>
</dbReference>
<dbReference type="Pfam" id="PF00169">
    <property type="entry name" value="PH"/>
    <property type="match status" value="1"/>
</dbReference>
<dbReference type="Gene3D" id="2.30.29.30">
    <property type="entry name" value="Pleckstrin-homology domain (PH domain)/Phosphotyrosine-binding domain (PTB)"/>
    <property type="match status" value="1"/>
</dbReference>
<dbReference type="Pfam" id="PF16746">
    <property type="entry name" value="BAR_3"/>
    <property type="match status" value="1"/>
</dbReference>
<evidence type="ECO:0000256" key="1">
    <source>
        <dbReference type="SAM" id="Coils"/>
    </source>
</evidence>
<dbReference type="SUPFAM" id="SSF103657">
    <property type="entry name" value="BAR/IMD domain-like"/>
    <property type="match status" value="1"/>
</dbReference>
<dbReference type="Gene3D" id="1.20.1270.60">
    <property type="entry name" value="Arfaptin homology (AH) domain/BAR domain"/>
    <property type="match status" value="1"/>
</dbReference>
<name>A0AAN5CPQ2_9BILA</name>
<accession>A0AAN5CPQ2</accession>
<evidence type="ECO:0000259" key="2">
    <source>
        <dbReference type="PROSITE" id="PS50003"/>
    </source>
</evidence>
<feature type="non-terminal residue" evidence="3">
    <location>
        <position position="371"/>
    </location>
</feature>
<dbReference type="InterPro" id="IPR001849">
    <property type="entry name" value="PH_domain"/>
</dbReference>
<dbReference type="PANTHER" id="PTHR12552">
    <property type="entry name" value="OLIGOPHRENIN 1"/>
    <property type="match status" value="1"/>
</dbReference>
<dbReference type="Proteomes" id="UP001328107">
    <property type="component" value="Unassembled WGS sequence"/>
</dbReference>
<dbReference type="InterPro" id="IPR004148">
    <property type="entry name" value="BAR_dom"/>
</dbReference>